<organism evidence="2 3">
    <name type="scientific">Anaeromicropila herbilytica</name>
    <dbReference type="NCBI Taxonomy" id="2785025"/>
    <lineage>
        <taxon>Bacteria</taxon>
        <taxon>Bacillati</taxon>
        <taxon>Bacillota</taxon>
        <taxon>Clostridia</taxon>
        <taxon>Lachnospirales</taxon>
        <taxon>Lachnospiraceae</taxon>
        <taxon>Anaeromicropila</taxon>
    </lineage>
</organism>
<feature type="chain" id="PRO_5032338837" evidence="1">
    <location>
        <begin position="27"/>
        <end position="407"/>
    </location>
</feature>
<dbReference type="RefSeq" id="WP_271713859.1">
    <property type="nucleotide sequence ID" value="NZ_AP024169.1"/>
</dbReference>
<name>A0A7R7EQW2_9FIRM</name>
<dbReference type="Gene3D" id="2.60.120.380">
    <property type="match status" value="2"/>
</dbReference>
<evidence type="ECO:0000256" key="1">
    <source>
        <dbReference type="SAM" id="SignalP"/>
    </source>
</evidence>
<evidence type="ECO:0000313" key="3">
    <source>
        <dbReference type="Proteomes" id="UP000595897"/>
    </source>
</evidence>
<sequence>MKKGKIVLCLLLTLVLAVTPSFNVNATEVAPTTTPTTTATAPVVKDAETGATVDKMNTAVLTTGSDQDFKNIKGYTVDVQPDLTNTLGITKTVVPIQISKKGILSIYYTLGNNATATYDIELFSDAACTKTVYHINKEDADNGKYVDFIVKKSGTYYVQFQVTDSTSDGITPYQLGFLSQLYNGSDRTLKNKTWAISGNTDSSAYVYYKVTASKAGSITVNAESEYGNNVYLCNSSKKAISDRCYVSKSSAYKAVFAVKKGTYYIKFQPSDTFYRVKSTFKAISDKSGSSMKKAKRLKLGAKAVNATVLASDKKGKADWYKFSTSKRKKVNVIIEGTASSGKIKVEFYLSNGKKFNDYTELQGTDEVASFSPYYGTYGVESLPKGTYYVKVTKTSTKTSGSYHIRIK</sequence>
<feature type="signal peptide" evidence="1">
    <location>
        <begin position="1"/>
        <end position="26"/>
    </location>
</feature>
<reference evidence="2 3" key="1">
    <citation type="submission" date="2020-11" db="EMBL/GenBank/DDBJ databases">
        <title>Draft genome sequencing of a Lachnospiraceae strain isolated from anoxic soil subjected to BSD treatment.</title>
        <authorList>
            <person name="Uek A."/>
            <person name="Tonouchi A."/>
        </authorList>
    </citation>
    <scope>NUCLEOTIDE SEQUENCE [LARGE SCALE GENOMIC DNA]</scope>
    <source>
        <strain evidence="2 3">TB5</strain>
    </source>
</reference>
<gene>
    <name evidence="2" type="ORF">bsdtb5_41470</name>
</gene>
<protein>
    <submittedName>
        <fullName evidence="2">Uncharacterized protein</fullName>
    </submittedName>
</protein>
<accession>A0A7R7EQW2</accession>
<dbReference type="AlphaFoldDB" id="A0A7R7EQW2"/>
<proteinExistence type="predicted"/>
<dbReference type="Proteomes" id="UP000595897">
    <property type="component" value="Chromosome"/>
</dbReference>
<keyword evidence="3" id="KW-1185">Reference proteome</keyword>
<keyword evidence="1" id="KW-0732">Signal</keyword>
<evidence type="ECO:0000313" key="2">
    <source>
        <dbReference type="EMBL" id="BCN32852.1"/>
    </source>
</evidence>
<dbReference type="EMBL" id="AP024169">
    <property type="protein sequence ID" value="BCN32852.1"/>
    <property type="molecule type" value="Genomic_DNA"/>
</dbReference>
<dbReference type="SUPFAM" id="SSF89260">
    <property type="entry name" value="Collagen-binding domain"/>
    <property type="match status" value="1"/>
</dbReference>
<dbReference type="KEGG" id="ahb:bsdtb5_41470"/>